<evidence type="ECO:0000313" key="5">
    <source>
        <dbReference type="Proteomes" id="UP000663844"/>
    </source>
</evidence>
<dbReference type="Proteomes" id="UP000663844">
    <property type="component" value="Unassembled WGS sequence"/>
</dbReference>
<sequence length="120" mass="14074">MNRFTDIDLSFKRLPSIDGYRSQILVSIEKALEPLKSNINELSHYIKTAKQHCRFPSEHGLTHDESAAIYIYTMEWDNTSLYRLLNQALRSENRQALQIWFPDLKLFESALDKLPTVKDM</sequence>
<dbReference type="AlphaFoldDB" id="A0A819IHE2"/>
<accession>A0A819IHE2</accession>
<evidence type="ECO:0000313" key="1">
    <source>
        <dbReference type="EMBL" id="CAF0747358.1"/>
    </source>
</evidence>
<name>A0A819IHE2_9BILA</name>
<reference evidence="3" key="1">
    <citation type="submission" date="2021-02" db="EMBL/GenBank/DDBJ databases">
        <authorList>
            <person name="Nowell W R."/>
        </authorList>
    </citation>
    <scope>NUCLEOTIDE SEQUENCE</scope>
</reference>
<dbReference type="EMBL" id="CAJOAZ010002276">
    <property type="protein sequence ID" value="CAF3913154.1"/>
    <property type="molecule type" value="Genomic_DNA"/>
</dbReference>
<dbReference type="Proteomes" id="UP000663860">
    <property type="component" value="Unassembled WGS sequence"/>
</dbReference>
<protein>
    <submittedName>
        <fullName evidence="3">Uncharacterized protein</fullName>
    </submittedName>
</protein>
<evidence type="ECO:0000313" key="3">
    <source>
        <dbReference type="EMBL" id="CAF3913154.1"/>
    </source>
</evidence>
<evidence type="ECO:0000313" key="2">
    <source>
        <dbReference type="EMBL" id="CAF1417361.1"/>
    </source>
</evidence>
<gene>
    <name evidence="2" type="ORF">IZO911_LOCUS40455</name>
    <name evidence="1" type="ORF">JYZ213_LOCUS2266</name>
    <name evidence="4" type="ORF">KXQ929_LOCUS34520</name>
    <name evidence="3" type="ORF">OXD698_LOCUS24598</name>
</gene>
<dbReference type="EMBL" id="CAJNOE010001372">
    <property type="protein sequence ID" value="CAF1417361.1"/>
    <property type="molecule type" value="Genomic_DNA"/>
</dbReference>
<dbReference type="Gene3D" id="3.90.176.10">
    <property type="entry name" value="Toxin ADP-ribosyltransferase, Chain A, domain 1"/>
    <property type="match status" value="1"/>
</dbReference>
<organism evidence="3 5">
    <name type="scientific">Adineta steineri</name>
    <dbReference type="NCBI Taxonomy" id="433720"/>
    <lineage>
        <taxon>Eukaryota</taxon>
        <taxon>Metazoa</taxon>
        <taxon>Spiralia</taxon>
        <taxon>Gnathifera</taxon>
        <taxon>Rotifera</taxon>
        <taxon>Eurotatoria</taxon>
        <taxon>Bdelloidea</taxon>
        <taxon>Adinetida</taxon>
        <taxon>Adinetidae</taxon>
        <taxon>Adineta</taxon>
    </lineage>
</organism>
<evidence type="ECO:0000313" key="4">
    <source>
        <dbReference type="EMBL" id="CAF4100861.1"/>
    </source>
</evidence>
<dbReference type="Proteomes" id="UP000663868">
    <property type="component" value="Unassembled WGS sequence"/>
</dbReference>
<dbReference type="EMBL" id="CAJOBB010004728">
    <property type="protein sequence ID" value="CAF4100861.1"/>
    <property type="molecule type" value="Genomic_DNA"/>
</dbReference>
<dbReference type="SUPFAM" id="SSF56399">
    <property type="entry name" value="ADP-ribosylation"/>
    <property type="match status" value="1"/>
</dbReference>
<dbReference type="Proteomes" id="UP000663845">
    <property type="component" value="Unassembled WGS sequence"/>
</dbReference>
<proteinExistence type="predicted"/>
<comment type="caution">
    <text evidence="3">The sequence shown here is derived from an EMBL/GenBank/DDBJ whole genome shotgun (WGS) entry which is preliminary data.</text>
</comment>
<dbReference type="EMBL" id="CAJNOG010000011">
    <property type="protein sequence ID" value="CAF0747358.1"/>
    <property type="molecule type" value="Genomic_DNA"/>
</dbReference>